<evidence type="ECO:0000256" key="2">
    <source>
        <dbReference type="ARBA" id="ARBA00022640"/>
    </source>
</evidence>
<dbReference type="PANTHER" id="PTHR31906">
    <property type="entry name" value="PLASTID-LIPID-ASSOCIATED PROTEIN 4, CHLOROPLASTIC-RELATED"/>
    <property type="match status" value="1"/>
</dbReference>
<dbReference type="Pfam" id="PF04755">
    <property type="entry name" value="PAP_fibrillin"/>
    <property type="match status" value="1"/>
</dbReference>
<keyword evidence="5" id="KW-1185">Reference proteome</keyword>
<dbReference type="EMBL" id="JAMWBK010000001">
    <property type="protein sequence ID" value="KAJ8909077.1"/>
    <property type="molecule type" value="Genomic_DNA"/>
</dbReference>
<sequence length="245" mass="27392">MVGFIGVAGLRSAELPGRESICHSQRRVFECRRRCIMRGSDDDNGLREQVKKRLMEGVQALAGPDRGIFGMEGEHRDRVHELLAEVERMTPHPEPTSVIDSVVAGDWRVLYTSLTILGARRTKLALSTSKKPGLVELGHIYQSIQPESKVATNKVEFSVMKVSGTFTVTATYEVESDTRVGVTFQNSELMPAMLEKLLGQNLGLLTEIFNPEGHLDITFVDDTLRIGRDHKDNIFVLERVRNSQS</sequence>
<gene>
    <name evidence="4" type="ORF">NDN08_005774</name>
</gene>
<feature type="domain" description="Plastid lipid-associated protein/fibrillin conserved" evidence="3">
    <location>
        <begin position="50"/>
        <end position="237"/>
    </location>
</feature>
<comment type="caution">
    <text evidence="4">The sequence shown here is derived from an EMBL/GenBank/DDBJ whole genome shotgun (WGS) entry which is preliminary data.</text>
</comment>
<dbReference type="GO" id="GO:0009536">
    <property type="term" value="C:plastid"/>
    <property type="evidence" value="ECO:0007669"/>
    <property type="project" value="UniProtKB-SubCell"/>
</dbReference>
<dbReference type="AlphaFoldDB" id="A0AAV8V4N2"/>
<reference evidence="4 5" key="1">
    <citation type="journal article" date="2023" name="Nat. Commun.">
        <title>Origin of minicircular mitochondrial genomes in red algae.</title>
        <authorList>
            <person name="Lee Y."/>
            <person name="Cho C.H."/>
            <person name="Lee Y.M."/>
            <person name="Park S.I."/>
            <person name="Yang J.H."/>
            <person name="West J.A."/>
            <person name="Bhattacharya D."/>
            <person name="Yoon H.S."/>
        </authorList>
    </citation>
    <scope>NUCLEOTIDE SEQUENCE [LARGE SCALE GENOMIC DNA]</scope>
    <source>
        <strain evidence="4 5">CCMP1338</strain>
        <tissue evidence="4">Whole cell</tissue>
    </source>
</reference>
<dbReference type="Proteomes" id="UP001157974">
    <property type="component" value="Unassembled WGS sequence"/>
</dbReference>
<evidence type="ECO:0000256" key="1">
    <source>
        <dbReference type="ARBA" id="ARBA00004474"/>
    </source>
</evidence>
<evidence type="ECO:0000313" key="4">
    <source>
        <dbReference type="EMBL" id="KAJ8909077.1"/>
    </source>
</evidence>
<name>A0AAV8V4N2_9RHOD</name>
<proteinExistence type="predicted"/>
<organism evidence="4 5">
    <name type="scientific">Rhodosorus marinus</name>
    <dbReference type="NCBI Taxonomy" id="101924"/>
    <lineage>
        <taxon>Eukaryota</taxon>
        <taxon>Rhodophyta</taxon>
        <taxon>Stylonematophyceae</taxon>
        <taxon>Stylonematales</taxon>
        <taxon>Stylonemataceae</taxon>
        <taxon>Rhodosorus</taxon>
    </lineage>
</organism>
<evidence type="ECO:0000259" key="3">
    <source>
        <dbReference type="Pfam" id="PF04755"/>
    </source>
</evidence>
<protein>
    <recommendedName>
        <fullName evidence="3">Plastid lipid-associated protein/fibrillin conserved domain-containing protein</fullName>
    </recommendedName>
</protein>
<comment type="subcellular location">
    <subcellularLocation>
        <location evidence="1">Plastid</location>
    </subcellularLocation>
</comment>
<dbReference type="InterPro" id="IPR039633">
    <property type="entry name" value="PAP"/>
</dbReference>
<dbReference type="InterPro" id="IPR006843">
    <property type="entry name" value="PAP/fibrillin_dom"/>
</dbReference>
<keyword evidence="2" id="KW-0934">Plastid</keyword>
<evidence type="ECO:0000313" key="5">
    <source>
        <dbReference type="Proteomes" id="UP001157974"/>
    </source>
</evidence>
<accession>A0AAV8V4N2</accession>